<proteinExistence type="inferred from homology"/>
<evidence type="ECO:0000313" key="6">
    <source>
        <dbReference type="Proteomes" id="UP000319976"/>
    </source>
</evidence>
<dbReference type="OrthoDB" id="280334at2"/>
<accession>A0A517TB94</accession>
<evidence type="ECO:0000256" key="2">
    <source>
        <dbReference type="ARBA" id="ARBA00016013"/>
    </source>
</evidence>
<protein>
    <recommendedName>
        <fullName evidence="2">Basal-body rod modification protein FlgD</fullName>
    </recommendedName>
</protein>
<dbReference type="AlphaFoldDB" id="A0A517TB94"/>
<dbReference type="Pfam" id="PF03963">
    <property type="entry name" value="FlgD"/>
    <property type="match status" value="1"/>
</dbReference>
<reference evidence="5 6" key="1">
    <citation type="submission" date="2019-02" db="EMBL/GenBank/DDBJ databases">
        <title>Deep-cultivation of Planctomycetes and their phenomic and genomic characterization uncovers novel biology.</title>
        <authorList>
            <person name="Wiegand S."/>
            <person name="Jogler M."/>
            <person name="Boedeker C."/>
            <person name="Pinto D."/>
            <person name="Vollmers J."/>
            <person name="Rivas-Marin E."/>
            <person name="Kohn T."/>
            <person name="Peeters S.H."/>
            <person name="Heuer A."/>
            <person name="Rast P."/>
            <person name="Oberbeckmann S."/>
            <person name="Bunk B."/>
            <person name="Jeske O."/>
            <person name="Meyerdierks A."/>
            <person name="Storesund J.E."/>
            <person name="Kallscheuer N."/>
            <person name="Luecker S."/>
            <person name="Lage O.M."/>
            <person name="Pohl T."/>
            <person name="Merkel B.J."/>
            <person name="Hornburger P."/>
            <person name="Mueller R.-W."/>
            <person name="Bruemmer F."/>
            <person name="Labrenz M."/>
            <person name="Spormann A.M."/>
            <person name="Op den Camp H."/>
            <person name="Overmann J."/>
            <person name="Amann R."/>
            <person name="Jetten M.S.M."/>
            <person name="Mascher T."/>
            <person name="Medema M.H."/>
            <person name="Devos D.P."/>
            <person name="Kaster A.-K."/>
            <person name="Ovreas L."/>
            <person name="Rohde M."/>
            <person name="Galperin M.Y."/>
            <person name="Jogler C."/>
        </authorList>
    </citation>
    <scope>NUCLEOTIDE SEQUENCE [LARGE SCALE GENOMIC DNA]</scope>
    <source>
        <strain evidence="5 6">V22</strain>
    </source>
</reference>
<dbReference type="KEGG" id="chya:V22_29030"/>
<dbReference type="Proteomes" id="UP000319976">
    <property type="component" value="Chromosome"/>
</dbReference>
<dbReference type="RefSeq" id="WP_145263906.1">
    <property type="nucleotide sequence ID" value="NZ_CP036316.1"/>
</dbReference>
<keyword evidence="3" id="KW-1005">Bacterial flagellum biogenesis</keyword>
<sequence>MSDVSAIGGGSGVEVVDAGKTGFAALTSEDFLELLIAQLQNQDPSEPVSNEELLNQLSTMRNLEADLEMTDALKAITNDQLLSNAASFIGKTVAGTDIAGNAVNGVVEKAFLTDGEAYLQVDGAPVKMNEVLEVVGNE</sequence>
<comment type="function">
    <text evidence="4">Required for flagellar hook formation. May act as a scaffolding protein.</text>
</comment>
<comment type="similarity">
    <text evidence="1">Belongs to the FlgD family.</text>
</comment>
<evidence type="ECO:0000256" key="1">
    <source>
        <dbReference type="ARBA" id="ARBA00010577"/>
    </source>
</evidence>
<dbReference type="InterPro" id="IPR005648">
    <property type="entry name" value="FlgD"/>
</dbReference>
<gene>
    <name evidence="5" type="primary">flgD</name>
    <name evidence="5" type="ORF">V22_29030</name>
</gene>
<evidence type="ECO:0000256" key="3">
    <source>
        <dbReference type="ARBA" id="ARBA00022795"/>
    </source>
</evidence>
<evidence type="ECO:0000256" key="4">
    <source>
        <dbReference type="ARBA" id="ARBA00024746"/>
    </source>
</evidence>
<name>A0A517TB94_9PLAN</name>
<evidence type="ECO:0000313" key="5">
    <source>
        <dbReference type="EMBL" id="QDT65644.1"/>
    </source>
</evidence>
<dbReference type="GO" id="GO:0044781">
    <property type="term" value="P:bacterial-type flagellum organization"/>
    <property type="evidence" value="ECO:0007669"/>
    <property type="project" value="UniProtKB-KW"/>
</dbReference>
<dbReference type="EMBL" id="CP036316">
    <property type="protein sequence ID" value="QDT65644.1"/>
    <property type="molecule type" value="Genomic_DNA"/>
</dbReference>
<keyword evidence="6" id="KW-1185">Reference proteome</keyword>
<organism evidence="5 6">
    <name type="scientific">Calycomorphotria hydatis</name>
    <dbReference type="NCBI Taxonomy" id="2528027"/>
    <lineage>
        <taxon>Bacteria</taxon>
        <taxon>Pseudomonadati</taxon>
        <taxon>Planctomycetota</taxon>
        <taxon>Planctomycetia</taxon>
        <taxon>Planctomycetales</taxon>
        <taxon>Planctomycetaceae</taxon>
        <taxon>Calycomorphotria</taxon>
    </lineage>
</organism>